<name>A0A7K7TE54_9TYRA</name>
<evidence type="ECO:0000256" key="5">
    <source>
        <dbReference type="ARBA" id="ARBA00023170"/>
    </source>
</evidence>
<keyword evidence="5" id="KW-0675">Receptor</keyword>
<evidence type="ECO:0000256" key="1">
    <source>
        <dbReference type="ARBA" id="ARBA00004141"/>
    </source>
</evidence>
<gene>
    <name evidence="9" type="primary">Grm7_2</name>
    <name evidence="9" type="ORF">SAPAEN_R13856</name>
</gene>
<evidence type="ECO:0000256" key="4">
    <source>
        <dbReference type="ARBA" id="ARBA00023136"/>
    </source>
</evidence>
<comment type="subcellular location">
    <subcellularLocation>
        <location evidence="1">Membrane</location>
        <topology evidence="1">Multi-pass membrane protein</topology>
    </subcellularLocation>
</comment>
<evidence type="ECO:0000256" key="6">
    <source>
        <dbReference type="ARBA" id="ARBA00023180"/>
    </source>
</evidence>
<comment type="caution">
    <text evidence="9">The sequence shown here is derived from an EMBL/GenBank/DDBJ whole genome shotgun (WGS) entry which is preliminary data.</text>
</comment>
<dbReference type="AlphaFoldDB" id="A0A7K7TE54"/>
<dbReference type="EMBL" id="VZSY01001929">
    <property type="protein sequence ID" value="NXA14998.1"/>
    <property type="molecule type" value="Genomic_DNA"/>
</dbReference>
<feature type="non-terminal residue" evidence="9">
    <location>
        <position position="1"/>
    </location>
</feature>
<dbReference type="GO" id="GO:0004930">
    <property type="term" value="F:G protein-coupled receptor activity"/>
    <property type="evidence" value="ECO:0007669"/>
    <property type="project" value="InterPro"/>
</dbReference>
<evidence type="ECO:0000313" key="10">
    <source>
        <dbReference type="Proteomes" id="UP000589485"/>
    </source>
</evidence>
<dbReference type="PRINTS" id="PR00248">
    <property type="entry name" value="GPCRMGR"/>
</dbReference>
<organism evidence="9 10">
    <name type="scientific">Sapayoa aenigma</name>
    <name type="common">broad-billed sapayoa</name>
    <dbReference type="NCBI Taxonomy" id="239371"/>
    <lineage>
        <taxon>Eukaryota</taxon>
        <taxon>Metazoa</taxon>
        <taxon>Chordata</taxon>
        <taxon>Craniata</taxon>
        <taxon>Vertebrata</taxon>
        <taxon>Euteleostomi</taxon>
        <taxon>Archelosauria</taxon>
        <taxon>Archosauria</taxon>
        <taxon>Dinosauria</taxon>
        <taxon>Saurischia</taxon>
        <taxon>Theropoda</taxon>
        <taxon>Coelurosauria</taxon>
        <taxon>Aves</taxon>
        <taxon>Neognathae</taxon>
        <taxon>Neoaves</taxon>
        <taxon>Telluraves</taxon>
        <taxon>Australaves</taxon>
        <taxon>Passeriformes</taxon>
        <taxon>Tyrannidae</taxon>
        <taxon>Sapayoa</taxon>
    </lineage>
</organism>
<dbReference type="PANTHER" id="PTHR24060">
    <property type="entry name" value="METABOTROPIC GLUTAMATE RECEPTOR"/>
    <property type="match status" value="1"/>
</dbReference>
<sequence length="172" mass="18078">MSLPLSTLANPLVTLLVTLATLLSLLPPCGRCPPAPTQPHAIRLEGDLTLGGLFPVHARGPAGVPCGPVKKEKGIHRLEAMLYALDRVNGDPRVLPNLTLGARILDTCSRDTYALEQALSFVRSLLPPEGGEGRCPDGSAPRRPPPERLVGVIGASASSVSIMVANVLRLFA</sequence>
<dbReference type="FunFam" id="3.40.50.2300:FF:000196">
    <property type="entry name" value="Glutamate metabotropic receptor 7"/>
    <property type="match status" value="1"/>
</dbReference>
<accession>A0A7K7TE54</accession>
<evidence type="ECO:0000259" key="8">
    <source>
        <dbReference type="Pfam" id="PF01094"/>
    </source>
</evidence>
<dbReference type="GO" id="GO:0016020">
    <property type="term" value="C:membrane"/>
    <property type="evidence" value="ECO:0007669"/>
    <property type="project" value="UniProtKB-SubCell"/>
</dbReference>
<dbReference type="InterPro" id="IPR028082">
    <property type="entry name" value="Peripla_BP_I"/>
</dbReference>
<dbReference type="InterPro" id="IPR001828">
    <property type="entry name" value="ANF_lig-bd_rcpt"/>
</dbReference>
<dbReference type="Gene3D" id="3.40.50.2300">
    <property type="match status" value="1"/>
</dbReference>
<keyword evidence="2" id="KW-0812">Transmembrane</keyword>
<feature type="non-terminal residue" evidence="9">
    <location>
        <position position="172"/>
    </location>
</feature>
<dbReference type="Proteomes" id="UP000589485">
    <property type="component" value="Unassembled WGS sequence"/>
</dbReference>
<dbReference type="InterPro" id="IPR000337">
    <property type="entry name" value="GPCR_3"/>
</dbReference>
<protein>
    <submittedName>
        <fullName evidence="9">GRM7 protein</fullName>
    </submittedName>
</protein>
<feature type="chain" id="PRO_5029750242" evidence="7">
    <location>
        <begin position="32"/>
        <end position="172"/>
    </location>
</feature>
<dbReference type="OrthoDB" id="425344at2759"/>
<keyword evidence="3" id="KW-1133">Transmembrane helix</keyword>
<dbReference type="InterPro" id="IPR050726">
    <property type="entry name" value="mGluR"/>
</dbReference>
<keyword evidence="10" id="KW-1185">Reference proteome</keyword>
<evidence type="ECO:0000313" key="9">
    <source>
        <dbReference type="EMBL" id="NXA14998.1"/>
    </source>
</evidence>
<evidence type="ECO:0000256" key="3">
    <source>
        <dbReference type="ARBA" id="ARBA00022989"/>
    </source>
</evidence>
<evidence type="ECO:0000256" key="2">
    <source>
        <dbReference type="ARBA" id="ARBA00022692"/>
    </source>
</evidence>
<evidence type="ECO:0000256" key="7">
    <source>
        <dbReference type="SAM" id="SignalP"/>
    </source>
</evidence>
<dbReference type="Pfam" id="PF01094">
    <property type="entry name" value="ANF_receptor"/>
    <property type="match status" value="1"/>
</dbReference>
<keyword evidence="4" id="KW-0472">Membrane</keyword>
<feature type="signal peptide" evidence="7">
    <location>
        <begin position="1"/>
        <end position="31"/>
    </location>
</feature>
<keyword evidence="6" id="KW-0325">Glycoprotein</keyword>
<proteinExistence type="predicted"/>
<reference evidence="9 10" key="1">
    <citation type="submission" date="2019-09" db="EMBL/GenBank/DDBJ databases">
        <title>Bird 10,000 Genomes (B10K) Project - Family phase.</title>
        <authorList>
            <person name="Zhang G."/>
        </authorList>
    </citation>
    <scope>NUCLEOTIDE SEQUENCE [LARGE SCALE GENOMIC DNA]</scope>
    <source>
        <strain evidence="9">B10K-DU-030-41</strain>
        <tissue evidence="9">Muscle</tissue>
    </source>
</reference>
<dbReference type="SUPFAM" id="SSF53822">
    <property type="entry name" value="Periplasmic binding protein-like I"/>
    <property type="match status" value="1"/>
</dbReference>
<feature type="domain" description="Receptor ligand binding region" evidence="8">
    <location>
        <begin position="77"/>
        <end position="171"/>
    </location>
</feature>
<keyword evidence="7" id="KW-0732">Signal</keyword>